<protein>
    <recommendedName>
        <fullName evidence="6">Xylanolytic transcriptional activator regulatory domain-containing protein</fullName>
    </recommendedName>
</protein>
<reference evidence="7" key="1">
    <citation type="journal article" date="2020" name="Microb. Genom.">
        <title>Genetic diversity of clinical and environmental Mucorales isolates obtained from an investigation of mucormycosis cases among solid organ transplant recipients.</title>
        <authorList>
            <person name="Nguyen M.H."/>
            <person name="Kaul D."/>
            <person name="Muto C."/>
            <person name="Cheng S.J."/>
            <person name="Richter R.A."/>
            <person name="Bruno V.M."/>
            <person name="Liu G."/>
            <person name="Beyhan S."/>
            <person name="Sundermann A.J."/>
            <person name="Mounaud S."/>
            <person name="Pasculle A.W."/>
            <person name="Nierman W.C."/>
            <person name="Driscoll E."/>
            <person name="Cumbie R."/>
            <person name="Clancy C.J."/>
            <person name="Dupont C.L."/>
        </authorList>
    </citation>
    <scope>NUCLEOTIDE SEQUENCE</scope>
    <source>
        <strain evidence="7">GL16</strain>
    </source>
</reference>
<feature type="domain" description="Xylanolytic transcriptional activator regulatory" evidence="6">
    <location>
        <begin position="314"/>
        <end position="386"/>
    </location>
</feature>
<keyword evidence="5" id="KW-0175">Coiled coil</keyword>
<dbReference type="InterPro" id="IPR007219">
    <property type="entry name" value="XnlR_reg_dom"/>
</dbReference>
<dbReference type="GO" id="GO:0005634">
    <property type="term" value="C:nucleus"/>
    <property type="evidence" value="ECO:0007669"/>
    <property type="project" value="UniProtKB-SubCell"/>
</dbReference>
<feature type="coiled-coil region" evidence="5">
    <location>
        <begin position="49"/>
        <end position="76"/>
    </location>
</feature>
<evidence type="ECO:0000259" key="6">
    <source>
        <dbReference type="SMART" id="SM00906"/>
    </source>
</evidence>
<evidence type="ECO:0000256" key="1">
    <source>
        <dbReference type="ARBA" id="ARBA00004123"/>
    </source>
</evidence>
<dbReference type="InterPro" id="IPR036864">
    <property type="entry name" value="Zn2-C6_fun-type_DNA-bd_sf"/>
</dbReference>
<sequence length="487" mass="55461">MYVDNNSNSLVSDYNDENAAKKNRISRACDTCRRKKIKCDVNTKQPYRYSATLRYIESLENRLQRMEEILQNMTQGKSATEESMKRKRVDIEPTPGMERKGKVIRYHGSSSGYHLVGNIFSSAETQESDTTGNHSTVILESKEETPKEFRIPSVYGNKTYRLRKLDLNDDDLMIVRDATADEEATRIAADTREVIDDLIPRSVIVSLVNVYFDSNPLLPILDREEYMNAFEGKTSPPPSPLLTYSICAYACFLIRSDDPLFENASVKRDEIYRILTDRAAVLFRTVYLVPRIATIQALVLIANQPVYSGISHKNWILAGMAVRMAQDLGLHRTLKTVDAADFNKKRKRIWYSVYVTDRWCCAIMGRPLAIADSDCDVELSLTDTLYPNEDLTTFFSFVKLSEILGDVLCHVYSARAKAQGYLTKAMEQTVSGLQRMLEQWYANVPEIYAQADPRWTLNSVLLCDYSLVAQAVYCFGKGRPAHAFYSK</sequence>
<dbReference type="InterPro" id="IPR001138">
    <property type="entry name" value="Zn2Cys6_DnaBD"/>
</dbReference>
<keyword evidence="4" id="KW-0539">Nucleus</keyword>
<dbReference type="SUPFAM" id="SSF57701">
    <property type="entry name" value="Zn2/Cys6 DNA-binding domain"/>
    <property type="match status" value="1"/>
</dbReference>
<name>A0A9P6YFB7_RHIOR</name>
<proteinExistence type="predicted"/>
<dbReference type="GO" id="GO:0003677">
    <property type="term" value="F:DNA binding"/>
    <property type="evidence" value="ECO:0007669"/>
    <property type="project" value="UniProtKB-KW"/>
</dbReference>
<dbReference type="GO" id="GO:0006351">
    <property type="term" value="P:DNA-templated transcription"/>
    <property type="evidence" value="ECO:0007669"/>
    <property type="project" value="InterPro"/>
</dbReference>
<evidence type="ECO:0000256" key="3">
    <source>
        <dbReference type="ARBA" id="ARBA00023125"/>
    </source>
</evidence>
<comment type="subcellular location">
    <subcellularLocation>
        <location evidence="1">Nucleus</location>
    </subcellularLocation>
</comment>
<organism evidence="7 8">
    <name type="scientific">Rhizopus oryzae</name>
    <name type="common">Mucormycosis agent</name>
    <name type="synonym">Rhizopus arrhizus var. delemar</name>
    <dbReference type="NCBI Taxonomy" id="64495"/>
    <lineage>
        <taxon>Eukaryota</taxon>
        <taxon>Fungi</taxon>
        <taxon>Fungi incertae sedis</taxon>
        <taxon>Mucoromycota</taxon>
        <taxon>Mucoromycotina</taxon>
        <taxon>Mucoromycetes</taxon>
        <taxon>Mucorales</taxon>
        <taxon>Mucorineae</taxon>
        <taxon>Rhizopodaceae</taxon>
        <taxon>Rhizopus</taxon>
    </lineage>
</organism>
<dbReference type="PANTHER" id="PTHR46910:SF3">
    <property type="entry name" value="HALOTOLERANCE PROTEIN 9-RELATED"/>
    <property type="match status" value="1"/>
</dbReference>
<evidence type="ECO:0000313" key="8">
    <source>
        <dbReference type="Proteomes" id="UP000717996"/>
    </source>
</evidence>
<dbReference type="InterPro" id="IPR050987">
    <property type="entry name" value="AtrR-like"/>
</dbReference>
<dbReference type="AlphaFoldDB" id="A0A9P6YFB7"/>
<dbReference type="CDD" id="cd12148">
    <property type="entry name" value="fungal_TF_MHR"/>
    <property type="match status" value="1"/>
</dbReference>
<gene>
    <name evidence="7" type="ORF">G6F51_004576</name>
</gene>
<keyword evidence="3" id="KW-0238">DNA-binding</keyword>
<keyword evidence="2" id="KW-0479">Metal-binding</keyword>
<evidence type="ECO:0000256" key="5">
    <source>
        <dbReference type="SAM" id="Coils"/>
    </source>
</evidence>
<dbReference type="Pfam" id="PF04082">
    <property type="entry name" value="Fungal_trans"/>
    <property type="match status" value="1"/>
</dbReference>
<dbReference type="GO" id="GO:0008270">
    <property type="term" value="F:zinc ion binding"/>
    <property type="evidence" value="ECO:0007669"/>
    <property type="project" value="InterPro"/>
</dbReference>
<dbReference type="Proteomes" id="UP000717996">
    <property type="component" value="Unassembled WGS sequence"/>
</dbReference>
<comment type="caution">
    <text evidence="7">The sequence shown here is derived from an EMBL/GenBank/DDBJ whole genome shotgun (WGS) entry which is preliminary data.</text>
</comment>
<dbReference type="GO" id="GO:0000981">
    <property type="term" value="F:DNA-binding transcription factor activity, RNA polymerase II-specific"/>
    <property type="evidence" value="ECO:0007669"/>
    <property type="project" value="InterPro"/>
</dbReference>
<accession>A0A9P6YFB7</accession>
<dbReference type="EMBL" id="JAANIT010000517">
    <property type="protein sequence ID" value="KAG1546939.1"/>
    <property type="molecule type" value="Genomic_DNA"/>
</dbReference>
<evidence type="ECO:0000256" key="4">
    <source>
        <dbReference type="ARBA" id="ARBA00023242"/>
    </source>
</evidence>
<evidence type="ECO:0000256" key="2">
    <source>
        <dbReference type="ARBA" id="ARBA00022723"/>
    </source>
</evidence>
<dbReference type="CDD" id="cd00067">
    <property type="entry name" value="GAL4"/>
    <property type="match status" value="1"/>
</dbReference>
<dbReference type="PANTHER" id="PTHR46910">
    <property type="entry name" value="TRANSCRIPTION FACTOR PDR1"/>
    <property type="match status" value="1"/>
</dbReference>
<dbReference type="SMART" id="SM00906">
    <property type="entry name" value="Fungal_trans"/>
    <property type="match status" value="1"/>
</dbReference>
<evidence type="ECO:0000313" key="7">
    <source>
        <dbReference type="EMBL" id="KAG1546939.1"/>
    </source>
</evidence>